<accession>A0A5N5UIM6</accession>
<dbReference type="EMBL" id="QJOW01000001">
    <property type="protein sequence ID" value="KAB7518351.1"/>
    <property type="molecule type" value="Genomic_DNA"/>
</dbReference>
<dbReference type="RefSeq" id="WP_152119243.1">
    <property type="nucleotide sequence ID" value="NZ_QJOW01000001.1"/>
</dbReference>
<evidence type="ECO:0000313" key="3">
    <source>
        <dbReference type="EMBL" id="KAB7517416.1"/>
    </source>
</evidence>
<dbReference type="EMBL" id="QKKZ01000004">
    <property type="protein sequence ID" value="KAB7513433.1"/>
    <property type="molecule type" value="Genomic_DNA"/>
</dbReference>
<dbReference type="Proteomes" id="UP000326302">
    <property type="component" value="Unassembled WGS sequence"/>
</dbReference>
<evidence type="ECO:0000313" key="7">
    <source>
        <dbReference type="Proteomes" id="UP000326865"/>
    </source>
</evidence>
<name>A0A5N5U4I3_9EURY</name>
<evidence type="ECO:0000313" key="5">
    <source>
        <dbReference type="Proteomes" id="UP000326207"/>
    </source>
</evidence>
<evidence type="ECO:0000313" key="4">
    <source>
        <dbReference type="EMBL" id="KAB7518351.1"/>
    </source>
</evidence>
<dbReference type="EMBL" id="QMDY01000005">
    <property type="protein sequence ID" value="KAB7517416.1"/>
    <property type="molecule type" value="Genomic_DNA"/>
</dbReference>
<organism evidence="2 7">
    <name type="scientific">Halosegnis rubeus</name>
    <dbReference type="NCBI Taxonomy" id="2212850"/>
    <lineage>
        <taxon>Archaea</taxon>
        <taxon>Methanobacteriati</taxon>
        <taxon>Methanobacteriota</taxon>
        <taxon>Stenosarchaea group</taxon>
        <taxon>Halobacteria</taxon>
        <taxon>Halobacteriales</taxon>
        <taxon>Natronomonadaceae</taxon>
        <taxon>Halosegnis</taxon>
    </lineage>
</organism>
<evidence type="ECO:0000313" key="6">
    <source>
        <dbReference type="Proteomes" id="UP000326302"/>
    </source>
</evidence>
<feature type="transmembrane region" description="Helical" evidence="1">
    <location>
        <begin position="33"/>
        <end position="53"/>
    </location>
</feature>
<dbReference type="Proteomes" id="UP000326207">
    <property type="component" value="Unassembled WGS sequence"/>
</dbReference>
<gene>
    <name evidence="2" type="ORF">DM867_10670</name>
    <name evidence="4" type="ORF">DMP03_03065</name>
    <name evidence="3" type="ORF">DP108_10415</name>
</gene>
<protein>
    <submittedName>
        <fullName evidence="2">Uncharacterized protein</fullName>
    </submittedName>
</protein>
<evidence type="ECO:0000313" key="2">
    <source>
        <dbReference type="EMBL" id="KAB7513433.1"/>
    </source>
</evidence>
<dbReference type="AlphaFoldDB" id="A0A5N5U4I3"/>
<sequence length="146" mass="14845">MTDRGAVLAGGGAGVGYLAVLAFTPTLHELPAASLPLLFGTGVVAGVVAGTLAEDRTDHHGLLAGSLAGAVAGAAIVLVFFANEPYGVFNGLNRLAATELSRFDIVFRYPDATTGFIAGSCWTIIASIGAYTGGIAPRLRGELIRE</sequence>
<dbReference type="OrthoDB" id="379799at2157"/>
<dbReference type="Proteomes" id="UP000326865">
    <property type="component" value="Unassembled WGS sequence"/>
</dbReference>
<keyword evidence="1" id="KW-0472">Membrane</keyword>
<keyword evidence="1" id="KW-1133">Transmembrane helix</keyword>
<feature type="transmembrane region" description="Helical" evidence="1">
    <location>
        <begin position="7"/>
        <end position="27"/>
    </location>
</feature>
<accession>A0A5N5U4I3</accession>
<feature type="transmembrane region" description="Helical" evidence="1">
    <location>
        <begin position="116"/>
        <end position="136"/>
    </location>
</feature>
<evidence type="ECO:0000256" key="1">
    <source>
        <dbReference type="SAM" id="Phobius"/>
    </source>
</evidence>
<keyword evidence="7" id="KW-1185">Reference proteome</keyword>
<feature type="transmembrane region" description="Helical" evidence="1">
    <location>
        <begin position="60"/>
        <end position="82"/>
    </location>
</feature>
<accession>A0A5N5UFC1</accession>
<keyword evidence="1" id="KW-0812">Transmembrane</keyword>
<comment type="caution">
    <text evidence="2">The sequence shown here is derived from an EMBL/GenBank/DDBJ whole genome shotgun (WGS) entry which is preliminary data.</text>
</comment>
<proteinExistence type="predicted"/>
<reference evidence="5 6" key="1">
    <citation type="submission" date="2019-10" db="EMBL/GenBank/DDBJ databases">
        <title>Unraveling microbial dark matter from salterns through culturing: the case of the genus Halosegnis.</title>
        <authorList>
            <person name="Duran-Viseras A."/>
            <person name="Andrei A.-S."/>
            <person name="Vera-Gargallo B."/>
            <person name="Ghai R."/>
            <person name="Sanchez-Porro C."/>
            <person name="Ventosa A."/>
        </authorList>
    </citation>
    <scope>NUCLEOTIDE SEQUENCE [LARGE SCALE GENOMIC DNA]</scope>
    <source>
        <strain evidence="4 6">F17-44</strain>
        <strain evidence="2 7">F18-79</strain>
        <strain evidence="3 5">F19-13</strain>
    </source>
</reference>